<evidence type="ECO:0000256" key="4">
    <source>
        <dbReference type="PIRNR" id="PIRNR039087"/>
    </source>
</evidence>
<dbReference type="InterPro" id="IPR043141">
    <property type="entry name" value="Ribosomal_uL10-like_sf"/>
</dbReference>
<gene>
    <name evidence="7" type="ORF">FVE85_3715</name>
</gene>
<accession>A0A5J4YPD5</accession>
<dbReference type="GO" id="GO:0003735">
    <property type="term" value="F:structural constituent of ribosome"/>
    <property type="evidence" value="ECO:0007669"/>
    <property type="project" value="TreeGrafter"/>
</dbReference>
<evidence type="ECO:0000256" key="2">
    <source>
        <dbReference type="ARBA" id="ARBA00022980"/>
    </source>
</evidence>
<dbReference type="GO" id="GO:0000027">
    <property type="term" value="P:ribosomal large subunit assembly"/>
    <property type="evidence" value="ECO:0007669"/>
    <property type="project" value="TreeGrafter"/>
</dbReference>
<evidence type="ECO:0000313" key="8">
    <source>
        <dbReference type="Proteomes" id="UP000324585"/>
    </source>
</evidence>
<dbReference type="InterPro" id="IPR043164">
    <property type="entry name" value="Ribosomal_uL10-like_insert_sf"/>
</dbReference>
<dbReference type="OMA" id="DMNPFKL"/>
<dbReference type="SUPFAM" id="SSF160369">
    <property type="entry name" value="Ribosomal protein L10-like"/>
    <property type="match status" value="1"/>
</dbReference>
<feature type="domain" description="Large ribosomal subunit protein uL10-like insertion" evidence="6">
    <location>
        <begin position="108"/>
        <end position="176"/>
    </location>
</feature>
<dbReference type="Gene3D" id="3.90.105.20">
    <property type="match status" value="1"/>
</dbReference>
<dbReference type="GO" id="GO:0070180">
    <property type="term" value="F:large ribosomal subunit rRNA binding"/>
    <property type="evidence" value="ECO:0007669"/>
    <property type="project" value="TreeGrafter"/>
</dbReference>
<sequence length="314" mass="33573">MVHATKKVKYFSRLEQLLGQYPKFLLVNADNVGSKQLQELRIQLRGSTEICMGKNTMMRKCIRGLVKKNPALEQLLPKLVGNVGFVFTTMDLKECRDILLSNKVPAGAKAGTLAQCDVTIPAGPTGMEPTLTSFFQILNIQTKINKGAIEIIADVHLLTKGEKIGSSEVALLQKLKLMPFSYALQVIDIYDNGSMYDPKVLDITEADIVAHMVTGLKNVAAISLAADYPTAASVPHSIASGFSNLMYVALGSDVTFPRVEKLKALLDDPEALAALAAAAPAAGSAAAAPAAAAAAAPEPEPEEEEEEADFDLFD</sequence>
<dbReference type="OrthoDB" id="10259902at2759"/>
<keyword evidence="2 4" id="KW-0689">Ribosomal protein</keyword>
<dbReference type="InterPro" id="IPR001790">
    <property type="entry name" value="Ribosomal_uL10"/>
</dbReference>
<dbReference type="CDD" id="cd05795">
    <property type="entry name" value="Ribosomal_P0_L10e"/>
    <property type="match status" value="1"/>
</dbReference>
<dbReference type="InterPro" id="IPR040637">
    <property type="entry name" value="Ribosomal_uL10-like_insert"/>
</dbReference>
<dbReference type="Pfam" id="PF17777">
    <property type="entry name" value="RL10P_insert"/>
    <property type="match status" value="1"/>
</dbReference>
<dbReference type="AlphaFoldDB" id="A0A5J4YPD5"/>
<dbReference type="GO" id="GO:0002181">
    <property type="term" value="P:cytoplasmic translation"/>
    <property type="evidence" value="ECO:0007669"/>
    <property type="project" value="TreeGrafter"/>
</dbReference>
<dbReference type="Proteomes" id="UP000324585">
    <property type="component" value="Unassembled WGS sequence"/>
</dbReference>
<dbReference type="GO" id="GO:0022625">
    <property type="term" value="C:cytosolic large ribosomal subunit"/>
    <property type="evidence" value="ECO:0007669"/>
    <property type="project" value="TreeGrafter"/>
</dbReference>
<dbReference type="Pfam" id="PF00428">
    <property type="entry name" value="Ribosomal_60s"/>
    <property type="match status" value="1"/>
</dbReference>
<dbReference type="PANTHER" id="PTHR45699:SF3">
    <property type="entry name" value="LARGE RIBOSOMAL SUBUNIT PROTEIN UL10"/>
    <property type="match status" value="1"/>
</dbReference>
<evidence type="ECO:0000256" key="5">
    <source>
        <dbReference type="SAM" id="MobiDB-lite"/>
    </source>
</evidence>
<dbReference type="InterPro" id="IPR050323">
    <property type="entry name" value="Ribosomal_protein_uL10"/>
</dbReference>
<dbReference type="PANTHER" id="PTHR45699">
    <property type="entry name" value="60S ACIDIC RIBOSOMAL PROTEIN P0"/>
    <property type="match status" value="1"/>
</dbReference>
<dbReference type="Pfam" id="PF00466">
    <property type="entry name" value="Ribosomal_L10"/>
    <property type="match status" value="1"/>
</dbReference>
<keyword evidence="8" id="KW-1185">Reference proteome</keyword>
<evidence type="ECO:0000256" key="3">
    <source>
        <dbReference type="ARBA" id="ARBA00023274"/>
    </source>
</evidence>
<evidence type="ECO:0000313" key="7">
    <source>
        <dbReference type="EMBL" id="KAA8492277.1"/>
    </source>
</evidence>
<proteinExistence type="inferred from homology"/>
<dbReference type="FunFam" id="3.90.105.20:FF:000001">
    <property type="entry name" value="60S acidic ribosomal protein P0"/>
    <property type="match status" value="1"/>
</dbReference>
<feature type="region of interest" description="Disordered" evidence="5">
    <location>
        <begin position="289"/>
        <end position="314"/>
    </location>
</feature>
<feature type="compositionally biased region" description="Acidic residues" evidence="5">
    <location>
        <begin position="299"/>
        <end position="314"/>
    </location>
</feature>
<organism evidence="7 8">
    <name type="scientific">Porphyridium purpureum</name>
    <name type="common">Red alga</name>
    <name type="synonym">Porphyridium cruentum</name>
    <dbReference type="NCBI Taxonomy" id="35688"/>
    <lineage>
        <taxon>Eukaryota</taxon>
        <taxon>Rhodophyta</taxon>
        <taxon>Bangiophyceae</taxon>
        <taxon>Porphyridiales</taxon>
        <taxon>Porphyridiaceae</taxon>
        <taxon>Porphyridium</taxon>
    </lineage>
</organism>
<dbReference type="PIRSF" id="PIRSF039087">
    <property type="entry name" value="L10E"/>
    <property type="match status" value="1"/>
</dbReference>
<evidence type="ECO:0000259" key="6">
    <source>
        <dbReference type="Pfam" id="PF17777"/>
    </source>
</evidence>
<dbReference type="InterPro" id="IPR030670">
    <property type="entry name" value="uL10_eukaryotes"/>
</dbReference>
<comment type="similarity">
    <text evidence="1 4">Belongs to the universal ribosomal protein uL10 family.</text>
</comment>
<dbReference type="EMBL" id="VRMN01000010">
    <property type="protein sequence ID" value="KAA8492277.1"/>
    <property type="molecule type" value="Genomic_DNA"/>
</dbReference>
<reference evidence="8" key="1">
    <citation type="journal article" date="2019" name="Nat. Commun.">
        <title>Expansion of phycobilisome linker gene families in mesophilic red algae.</title>
        <authorList>
            <person name="Lee J."/>
            <person name="Kim D."/>
            <person name="Bhattacharya D."/>
            <person name="Yoon H.S."/>
        </authorList>
    </citation>
    <scope>NUCLEOTIDE SEQUENCE [LARGE SCALE GENOMIC DNA]</scope>
    <source>
        <strain evidence="8">CCMP 1328</strain>
    </source>
</reference>
<comment type="function">
    <text evidence="4">Ribosomal protein P0 is the functional equivalent of E.coli protein L10.</text>
</comment>
<protein>
    <recommendedName>
        <fullName evidence="4">60S acidic ribosomal protein P0</fullName>
    </recommendedName>
</protein>
<keyword evidence="3 4" id="KW-0687">Ribonucleoprotein</keyword>
<comment type="caution">
    <text evidence="7">The sequence shown here is derived from an EMBL/GenBank/DDBJ whole genome shotgun (WGS) entry which is preliminary data.</text>
</comment>
<dbReference type="Gene3D" id="3.30.70.1730">
    <property type="match status" value="1"/>
</dbReference>
<name>A0A5J4YPD5_PORPP</name>
<evidence type="ECO:0000256" key="1">
    <source>
        <dbReference type="ARBA" id="ARBA00008889"/>
    </source>
</evidence>